<feature type="binding site" evidence="3">
    <location>
        <position position="301"/>
    </location>
    <ligand>
        <name>dimethylallyl diphosphate</name>
        <dbReference type="ChEBI" id="CHEBI:57623"/>
    </ligand>
</feature>
<evidence type="ECO:0000256" key="3">
    <source>
        <dbReference type="PIRSR" id="PIRSR000509-1"/>
    </source>
</evidence>
<dbReference type="PANTHER" id="PTHR40627:SF4">
    <property type="entry name" value="PRENYLTRANSFERASE ASQH1-RELATED"/>
    <property type="match status" value="1"/>
</dbReference>
<comment type="similarity">
    <text evidence="1">Belongs to the tryptophan dimethylallyltransferase family.</text>
</comment>
<dbReference type="NCBIfam" id="TIGR03429">
    <property type="entry name" value="arom_pren_DMATS"/>
    <property type="match status" value="1"/>
</dbReference>
<sequence>MAPSAVSVESSIEHAVNYLTKTSNGSISTLKRKVLTSQVISRTGRTDTKQPFDIISSTIHFRKPEHQFWWDKTGSQLAELLKYAGYSKAEQYNELLFYAIQIVPELDPTPDANGHLRWKSPQAPDGTPLDLSWEWGLEGKGVVRTFFEPIGPMAGTEADPFNRNETNAWIKHLDSQGWVSGLDLEWYNHFTATVLPSELGRVKMPKKLHFELAPVAGTFVTRDIDRNGPIIKLYIFPGLRAQELGVSNLDVVVRAIRSLPAEQYASLRCEPMLEYLHEVAAKWKMDVGIFSFDLVSPQQSRIKIYTRAPNTSVEYLMDALMLGGRYDMAMYTAEAIADVKDLWHIFIGDAPAELPSEVERAGPGFYFTVKAGKPTTPMVYISPASFCKNDAKVLRRLRRPFATRKNADKMLPQMENYVEMLRKIYGEEFLESTGDIYFYVSCALAKV</sequence>
<dbReference type="SFLD" id="SFLDS00036">
    <property type="entry name" value="Aromatic_Prenyltransferase"/>
    <property type="match status" value="1"/>
</dbReference>
<feature type="binding site" evidence="3">
    <location>
        <position position="144"/>
    </location>
    <ligand>
        <name>dimethylallyl diphosphate</name>
        <dbReference type="ChEBI" id="CHEBI:57623"/>
    </ligand>
</feature>
<dbReference type="EMBL" id="MU001509">
    <property type="protein sequence ID" value="KAF2439381.1"/>
    <property type="molecule type" value="Genomic_DNA"/>
</dbReference>
<organism evidence="4 5">
    <name type="scientific">Karstenula rhodostoma CBS 690.94</name>
    <dbReference type="NCBI Taxonomy" id="1392251"/>
    <lineage>
        <taxon>Eukaryota</taxon>
        <taxon>Fungi</taxon>
        <taxon>Dikarya</taxon>
        <taxon>Ascomycota</taxon>
        <taxon>Pezizomycotina</taxon>
        <taxon>Dothideomycetes</taxon>
        <taxon>Pleosporomycetidae</taxon>
        <taxon>Pleosporales</taxon>
        <taxon>Massarineae</taxon>
        <taxon>Didymosphaeriaceae</taxon>
        <taxon>Karstenula</taxon>
    </lineage>
</organism>
<dbReference type="PANTHER" id="PTHR40627">
    <property type="entry name" value="INDOLE PRENYLTRANSFERASE TDIB-RELATED"/>
    <property type="match status" value="1"/>
</dbReference>
<dbReference type="Proteomes" id="UP000799764">
    <property type="component" value="Unassembled WGS sequence"/>
</dbReference>
<evidence type="ECO:0000313" key="5">
    <source>
        <dbReference type="Proteomes" id="UP000799764"/>
    </source>
</evidence>
<dbReference type="CDD" id="cd13929">
    <property type="entry name" value="PT-DMATS_CymD"/>
    <property type="match status" value="1"/>
</dbReference>
<reference evidence="4" key="1">
    <citation type="journal article" date="2020" name="Stud. Mycol.">
        <title>101 Dothideomycetes genomes: a test case for predicting lifestyles and emergence of pathogens.</title>
        <authorList>
            <person name="Haridas S."/>
            <person name="Albert R."/>
            <person name="Binder M."/>
            <person name="Bloem J."/>
            <person name="Labutti K."/>
            <person name="Salamov A."/>
            <person name="Andreopoulos B."/>
            <person name="Baker S."/>
            <person name="Barry K."/>
            <person name="Bills G."/>
            <person name="Bluhm B."/>
            <person name="Cannon C."/>
            <person name="Castanera R."/>
            <person name="Culley D."/>
            <person name="Daum C."/>
            <person name="Ezra D."/>
            <person name="Gonzalez J."/>
            <person name="Henrissat B."/>
            <person name="Kuo A."/>
            <person name="Liang C."/>
            <person name="Lipzen A."/>
            <person name="Lutzoni F."/>
            <person name="Magnuson J."/>
            <person name="Mondo S."/>
            <person name="Nolan M."/>
            <person name="Ohm R."/>
            <person name="Pangilinan J."/>
            <person name="Park H.-J."/>
            <person name="Ramirez L."/>
            <person name="Alfaro M."/>
            <person name="Sun H."/>
            <person name="Tritt A."/>
            <person name="Yoshinaga Y."/>
            <person name="Zwiers L.-H."/>
            <person name="Turgeon B."/>
            <person name="Goodwin S."/>
            <person name="Spatafora J."/>
            <person name="Crous P."/>
            <person name="Grigoriev I."/>
        </authorList>
    </citation>
    <scope>NUCLEOTIDE SEQUENCE</scope>
    <source>
        <strain evidence="4">CBS 690.94</strain>
    </source>
</reference>
<feature type="binding site" evidence="3">
    <location>
        <position position="303"/>
    </location>
    <ligand>
        <name>dimethylallyl diphosphate</name>
        <dbReference type="ChEBI" id="CHEBI:57623"/>
    </ligand>
</feature>
<dbReference type="InterPro" id="IPR017795">
    <property type="entry name" value="ABBA_NscD-like"/>
</dbReference>
<feature type="binding site" evidence="3">
    <location>
        <position position="232"/>
    </location>
    <ligand>
        <name>dimethylallyl diphosphate</name>
        <dbReference type="ChEBI" id="CHEBI:57623"/>
    </ligand>
</feature>
<keyword evidence="5" id="KW-1185">Reference proteome</keyword>
<feature type="binding site" evidence="3">
    <location>
        <position position="234"/>
    </location>
    <ligand>
        <name>dimethylallyl diphosphate</name>
        <dbReference type="ChEBI" id="CHEBI:57623"/>
    </ligand>
</feature>
<dbReference type="GO" id="GO:0016765">
    <property type="term" value="F:transferase activity, transferring alkyl or aryl (other than methyl) groups"/>
    <property type="evidence" value="ECO:0007669"/>
    <property type="project" value="InterPro"/>
</dbReference>
<dbReference type="OrthoDB" id="3354387at2759"/>
<dbReference type="PIRSF" id="PIRSF000509">
    <property type="entry name" value="Trp_DMAT"/>
    <property type="match status" value="1"/>
</dbReference>
<dbReference type="AlphaFoldDB" id="A0A9P4P8F7"/>
<feature type="binding site" evidence="3">
    <location>
        <position position="305"/>
    </location>
    <ligand>
        <name>dimethylallyl diphosphate</name>
        <dbReference type="ChEBI" id="CHEBI:57623"/>
    </ligand>
</feature>
<dbReference type="Pfam" id="PF11991">
    <property type="entry name" value="Trp_DMAT"/>
    <property type="match status" value="1"/>
</dbReference>
<keyword evidence="2" id="KW-0808">Transferase</keyword>
<gene>
    <name evidence="4" type="ORF">P171DRAFT_501454</name>
</gene>
<evidence type="ECO:0000313" key="4">
    <source>
        <dbReference type="EMBL" id="KAF2439381.1"/>
    </source>
</evidence>
<dbReference type="GO" id="GO:0009820">
    <property type="term" value="P:alkaloid metabolic process"/>
    <property type="evidence" value="ECO:0007669"/>
    <property type="project" value="InterPro"/>
</dbReference>
<dbReference type="InterPro" id="IPR012148">
    <property type="entry name" value="ABBA_DMATS-like"/>
</dbReference>
<dbReference type="InterPro" id="IPR033964">
    <property type="entry name" value="ABBA"/>
</dbReference>
<accession>A0A9P4P8F7</accession>
<evidence type="ECO:0000256" key="1">
    <source>
        <dbReference type="ARBA" id="ARBA00010209"/>
    </source>
</evidence>
<protein>
    <submittedName>
        <fullName evidence="4">Aromatic prenyltransferase</fullName>
    </submittedName>
</protein>
<evidence type="ECO:0000256" key="2">
    <source>
        <dbReference type="ARBA" id="ARBA00022679"/>
    </source>
</evidence>
<feature type="binding site" evidence="3">
    <location>
        <position position="380"/>
    </location>
    <ligand>
        <name>dimethylallyl diphosphate</name>
        <dbReference type="ChEBI" id="CHEBI:57623"/>
    </ligand>
</feature>
<comment type="caution">
    <text evidence="4">The sequence shown here is derived from an EMBL/GenBank/DDBJ whole genome shotgun (WGS) entry which is preliminary data.</text>
</comment>
<proteinExistence type="inferred from homology"/>
<name>A0A9P4P8F7_9PLEO</name>